<evidence type="ECO:0000313" key="3">
    <source>
        <dbReference type="Proteomes" id="UP000305196"/>
    </source>
</evidence>
<dbReference type="VEuPathDB" id="PlasmoDB:PVPAM_000019200"/>
<protein>
    <submittedName>
        <fullName evidence="2">VIR protein</fullName>
    </submittedName>
</protein>
<organism evidence="2 3">
    <name type="scientific">Plasmodium vivax</name>
    <name type="common">malaria parasite P. vivax</name>
    <dbReference type="NCBI Taxonomy" id="5855"/>
    <lineage>
        <taxon>Eukaryota</taxon>
        <taxon>Sar</taxon>
        <taxon>Alveolata</taxon>
        <taxon>Apicomplexa</taxon>
        <taxon>Aconoidasida</taxon>
        <taxon>Haemosporida</taxon>
        <taxon>Plasmodiidae</taxon>
        <taxon>Plasmodium</taxon>
        <taxon>Plasmodium (Plasmodium)</taxon>
    </lineage>
</organism>
<keyword evidence="1" id="KW-1133">Transmembrane helix</keyword>
<feature type="transmembrane region" description="Helical" evidence="1">
    <location>
        <begin position="283"/>
        <end position="305"/>
    </location>
</feature>
<dbReference type="Pfam" id="PF05795">
    <property type="entry name" value="Plasmodium_Vir"/>
    <property type="match status" value="1"/>
</dbReference>
<name>A0A1G4E5A6_PLAVI</name>
<dbReference type="Proteomes" id="UP000305196">
    <property type="component" value="Unassembled WGS sequence"/>
</dbReference>
<keyword evidence="1" id="KW-0472">Membrane</keyword>
<dbReference type="VEuPathDB" id="PlasmoDB:PVX_058690"/>
<evidence type="ECO:0000256" key="1">
    <source>
        <dbReference type="SAM" id="Phobius"/>
    </source>
</evidence>
<reference evidence="2 3" key="1">
    <citation type="submission" date="2016-07" db="EMBL/GenBank/DDBJ databases">
        <authorList>
            <consortium name="Pathogen Informatics"/>
        </authorList>
    </citation>
    <scope>NUCLEOTIDE SEQUENCE [LARGE SCALE GENOMIC DNA]</scope>
</reference>
<evidence type="ECO:0000313" key="2">
    <source>
        <dbReference type="EMBL" id="SCA60525.1"/>
    </source>
</evidence>
<gene>
    <name evidence="2" type="ORF">PVC01_000079100</name>
</gene>
<dbReference type="InterPro" id="IPR008780">
    <property type="entry name" value="Plasmodium_Vir"/>
</dbReference>
<keyword evidence="1" id="KW-0812">Transmembrane</keyword>
<dbReference type="AlphaFoldDB" id="A0A1G4E5A6"/>
<dbReference type="VEuPathDB" id="PlasmoDB:PVW1_050044200"/>
<proteinExistence type="predicted"/>
<sequence>MSSNDDEYTLDKIKDNFPSISSSDTYYIYKELGEECAKVYNRDACYDKSMNEVEQNPQIEDFIKKFYSSLYKITSTSKGSTNDYYDYDKHDEIKKMGIIYLKYWLYDQMLKKNFDDSSIVLIFQGFQNYLKLKIEEKYPNCCNFNKLTLNEIKSIKKLYALYTIFYGNNSNFDSCNGDQCKYIDYFGEGLDEFINSINRCSSDLSTGNYCKEFKEFIDICKDKDLNAGISIYDEQTQSTADTKEKYLLSVEKYQNKPLYIYLKDEKLINFVKTSHFIRTKNSATIAATSVVGSAIGLSSIFYYLYKFTPFGNTLRKVKGKNIVNMDEEQNDLLYTSHTEQIPFKNRKYNVAYQNFSDT</sequence>
<dbReference type="EMBL" id="FLYI01000255">
    <property type="protein sequence ID" value="SCA60525.1"/>
    <property type="molecule type" value="Genomic_DNA"/>
</dbReference>
<dbReference type="VEuPathDB" id="PlasmoDB:PVP01_0003640"/>
<accession>A0A1G4E5A6</accession>